<dbReference type="HOGENOM" id="CLU_1194004_0_0_10"/>
<evidence type="ECO:0000313" key="1">
    <source>
        <dbReference type="EMBL" id="AKD02197.1"/>
    </source>
</evidence>
<dbReference type="STRING" id="400092.PKOR_02415"/>
<dbReference type="RefSeq" id="WP_046308940.1">
    <property type="nucleotide sequence ID" value="NZ_CBCSCY010000054.1"/>
</dbReference>
<dbReference type="PATRIC" id="fig|400092.3.peg.550"/>
<gene>
    <name evidence="1" type="ORF">PKOR_02415</name>
</gene>
<dbReference type="KEGG" id="pko:PKOR_02415"/>
<dbReference type="OrthoDB" id="849528at2"/>
<evidence type="ECO:0008006" key="3">
    <source>
        <dbReference type="Google" id="ProtNLM"/>
    </source>
</evidence>
<proteinExistence type="predicted"/>
<sequence>MKKFTFKALVYCVFGVVLMGCDKTEEVGVDPFAASQSKNFGTDPTSCEIIEFDEYNPTESSFGAVTTVYSDNTPVRISAQQRMAKGKYFRQNTALLFDTGAPDRKNQHFRTPSPAAIRPMGKVLTVGRGNNQFASLYNKGCRIEMDFSAMGSINLKGIHVLDITEEESDSKLELLDADDNVIKTMQLPVTGAYGATRLRVDTPGVVKLRVVFGKESARSGGGAIDVIEFCRE</sequence>
<dbReference type="Proteomes" id="UP000033109">
    <property type="component" value="Chromosome"/>
</dbReference>
<protein>
    <recommendedName>
        <fullName evidence="3">Lipoprotein</fullName>
    </recommendedName>
</protein>
<reference evidence="1 2" key="1">
    <citation type="journal article" date="2015" name="Sci. Rep.">
        <title>Unraveling adaptation of Pontibacter korlensis to radiation and infertility in desert through complete genome and comparative transcriptomic analysis.</title>
        <authorList>
            <person name="Dai J."/>
            <person name="Dai W."/>
            <person name="Qiu C."/>
            <person name="Yang Z."/>
            <person name="Zhang Y."/>
            <person name="Zhou M."/>
            <person name="Zhang L."/>
            <person name="Fang C."/>
            <person name="Gao Q."/>
            <person name="Yang Q."/>
            <person name="Li X."/>
            <person name="Wang Z."/>
            <person name="Wang Z."/>
            <person name="Jia Z."/>
            <person name="Chen X."/>
        </authorList>
    </citation>
    <scope>NUCLEOTIDE SEQUENCE [LARGE SCALE GENOMIC DNA]</scope>
    <source>
        <strain evidence="1 2">X14-1T</strain>
    </source>
</reference>
<dbReference type="PROSITE" id="PS51257">
    <property type="entry name" value="PROKAR_LIPOPROTEIN"/>
    <property type="match status" value="1"/>
</dbReference>
<organism evidence="1 2">
    <name type="scientific">Pontibacter korlensis</name>
    <dbReference type="NCBI Taxonomy" id="400092"/>
    <lineage>
        <taxon>Bacteria</taxon>
        <taxon>Pseudomonadati</taxon>
        <taxon>Bacteroidota</taxon>
        <taxon>Cytophagia</taxon>
        <taxon>Cytophagales</taxon>
        <taxon>Hymenobacteraceae</taxon>
        <taxon>Pontibacter</taxon>
    </lineage>
</organism>
<keyword evidence="2" id="KW-1185">Reference proteome</keyword>
<dbReference type="EMBL" id="CP009621">
    <property type="protein sequence ID" value="AKD02197.1"/>
    <property type="molecule type" value="Genomic_DNA"/>
</dbReference>
<evidence type="ECO:0000313" key="2">
    <source>
        <dbReference type="Proteomes" id="UP000033109"/>
    </source>
</evidence>
<name>A0A0E3UV45_9BACT</name>
<dbReference type="AlphaFoldDB" id="A0A0E3UV45"/>
<accession>A0A0E3UV45</accession>